<protein>
    <submittedName>
        <fullName evidence="1">Uncharacterized protein</fullName>
    </submittedName>
</protein>
<comment type="caution">
    <text evidence="1">The sequence shown here is derived from an EMBL/GenBank/DDBJ whole genome shotgun (WGS) entry which is preliminary data.</text>
</comment>
<gene>
    <name evidence="1" type="ORF">S03H2_19464</name>
</gene>
<accession>X1GVG6</accession>
<name>X1GVG6_9ZZZZ</name>
<dbReference type="EMBL" id="BARU01010168">
    <property type="protein sequence ID" value="GAH45599.1"/>
    <property type="molecule type" value="Genomic_DNA"/>
</dbReference>
<dbReference type="AlphaFoldDB" id="X1GVG6"/>
<evidence type="ECO:0000313" key="1">
    <source>
        <dbReference type="EMBL" id="GAH45599.1"/>
    </source>
</evidence>
<proteinExistence type="predicted"/>
<feature type="non-terminal residue" evidence="1">
    <location>
        <position position="150"/>
    </location>
</feature>
<sequence length="150" mass="16903">MASIEVSGATILIDTDLLAAEVHTEGYVSGVFRNTLLDRTTGARDLGFGLDIVDFLLEPRWDEPGGASHQYRREPAVHGNLPKRYVELPQICTQAEKLDFETIEGEGFVGLRQWFRWQEATYGRAAGSLWEQTIVFADGLRYFFCADRVT</sequence>
<organism evidence="1">
    <name type="scientific">marine sediment metagenome</name>
    <dbReference type="NCBI Taxonomy" id="412755"/>
    <lineage>
        <taxon>unclassified sequences</taxon>
        <taxon>metagenomes</taxon>
        <taxon>ecological metagenomes</taxon>
    </lineage>
</organism>
<reference evidence="1" key="1">
    <citation type="journal article" date="2014" name="Front. Microbiol.">
        <title>High frequency of phylogenetically diverse reductive dehalogenase-homologous genes in deep subseafloor sedimentary metagenomes.</title>
        <authorList>
            <person name="Kawai M."/>
            <person name="Futagami T."/>
            <person name="Toyoda A."/>
            <person name="Takaki Y."/>
            <person name="Nishi S."/>
            <person name="Hori S."/>
            <person name="Arai W."/>
            <person name="Tsubouchi T."/>
            <person name="Morono Y."/>
            <person name="Uchiyama I."/>
            <person name="Ito T."/>
            <person name="Fujiyama A."/>
            <person name="Inagaki F."/>
            <person name="Takami H."/>
        </authorList>
    </citation>
    <scope>NUCLEOTIDE SEQUENCE</scope>
    <source>
        <strain evidence="1">Expedition CK06-06</strain>
    </source>
</reference>